<sequence>MGADCCGGKKTASVPEAGPTRDSCNKPPVTECNQDVVCCTPNNEKCNEECLKSVAATLCAEGVGDHTGNHSDYDTGGCSNDPRTSACDAHLQMAFEQYQSFLDNVRCICRSMIERGYKSCCKTSEAGTEAQGPTAPLLGVGGNEKDCCRLPAKPTTAGGMAGCCSTNKVKGQCSVGGAGKPQPDKCCDSKQASKSCCSGEEQLDDCCGGQKRPDNCCASKTEPDICAKKKPDSGCGGKKQPSKCCASKAKPEIVDARREFDGCCSDKKQPDICCTSGTKTENACAKQESNDCCGGKKQISNCCADETKLEDLCAKQEPDNCCGGKKQSDNYCTSKKGLGNDNGAELGPGDGCNDGCCGKMKQSSCSTGGDDRDECCRGEAGCTSGPDYHSAGNEEIDVENGGGTAVRIGVTGMTCNGCSDNLTRNLMANGVRNVRVNYLQGHADFTVDPTLDLETILVKTREATGFQINIMGGDESITVLTSGSQASAALTEIDLDGVEDVVVLSKNTVRIHYNPTVIGARELFHRIGHLSVGLAPQNDQQLASGRKRFIMLLVQTIASFAFTIPVLVLAWGETHVREDTKAIVSLVLGSLVQFLAVPVFYKPALKSLIRYGVLELDMLVVIAITAAYVYSIVAFGYLISGAPLETEAFFETSSLLISLIMLGRLVASYARIRAVAAVSVRSLQASTAILIENGVDREFDSRLLQFGDTFKVTPHSQIPTDGSIISGASEVDESMVTGESLPITKGPGEPVIAGTINGSGTLVVRLTRLPGKNTITDIAKLVEDASSSRPRVQEIADRVASWFLPTVLTISAVVFIIWTVVGIKVRNQPGGASVATAITYAVAVLAVSCPCGIGLAAPLVLVIANGIAARGGVIVKSAECTERSRKVTDVIFDKTGTLTEPHLEVVAEEFFNSVAADARAITMALVGDSQHPVSVAIAKHLEPDTQPSPLVTDVQSIPGAGIKGSMSGLVVRAGNARWTGSEALPEIRKMLDGGMSILMVRCDSVPIAAYGLRTRLRNDAAATVAKLREYGISVHLVSGDQNKAVQAIAAAVGIDRANVASQRKPEEKQSYVATLMAQPGKIVMFCGDGTNDAVAVAQADIGVQLSDTISSEVTRSAADVVLLSGLSGIPFLIEVSRAAFTRIAFNFVWSAIYNVFAILLAAGAFVRIRIAPAYAGAGELVSIVPIIVAALTMLLLKLRPN</sequence>
<evidence type="ECO:0000313" key="1">
    <source>
        <dbReference type="EMBL" id="KAJ2990292.1"/>
    </source>
</evidence>
<organism evidence="1 2">
    <name type="scientific">Xylaria curta</name>
    <dbReference type="NCBI Taxonomy" id="42375"/>
    <lineage>
        <taxon>Eukaryota</taxon>
        <taxon>Fungi</taxon>
        <taxon>Dikarya</taxon>
        <taxon>Ascomycota</taxon>
        <taxon>Pezizomycotina</taxon>
        <taxon>Sordariomycetes</taxon>
        <taxon>Xylariomycetidae</taxon>
        <taxon>Xylariales</taxon>
        <taxon>Xylariaceae</taxon>
        <taxon>Xylaria</taxon>
    </lineage>
</organism>
<protein>
    <submittedName>
        <fullName evidence="1">Uncharacterized protein</fullName>
    </submittedName>
</protein>
<dbReference type="Proteomes" id="UP001143856">
    <property type="component" value="Unassembled WGS sequence"/>
</dbReference>
<keyword evidence="2" id="KW-1185">Reference proteome</keyword>
<name>A0ACC1PFK1_9PEZI</name>
<comment type="caution">
    <text evidence="1">The sequence shown here is derived from an EMBL/GenBank/DDBJ whole genome shotgun (WGS) entry which is preliminary data.</text>
</comment>
<dbReference type="EMBL" id="JAPDGR010000433">
    <property type="protein sequence ID" value="KAJ2990292.1"/>
    <property type="molecule type" value="Genomic_DNA"/>
</dbReference>
<proteinExistence type="predicted"/>
<accession>A0ACC1PFK1</accession>
<reference evidence="1" key="1">
    <citation type="submission" date="2022-10" db="EMBL/GenBank/DDBJ databases">
        <title>Genome Sequence of Xylaria curta.</title>
        <authorList>
            <person name="Buettner E."/>
        </authorList>
    </citation>
    <scope>NUCLEOTIDE SEQUENCE</scope>
    <source>
        <strain evidence="1">Babe10</strain>
    </source>
</reference>
<evidence type="ECO:0000313" key="2">
    <source>
        <dbReference type="Proteomes" id="UP001143856"/>
    </source>
</evidence>
<gene>
    <name evidence="1" type="ORF">NUW58_g3020</name>
</gene>